<keyword evidence="1" id="KW-0805">Transcription regulation</keyword>
<dbReference type="EMBL" id="JACSPR010000002">
    <property type="protein sequence ID" value="MBD8029512.1"/>
    <property type="molecule type" value="Genomic_DNA"/>
</dbReference>
<dbReference type="AlphaFoldDB" id="A0A8I0HP05"/>
<dbReference type="Proteomes" id="UP000650224">
    <property type="component" value="Unassembled WGS sequence"/>
</dbReference>
<dbReference type="InterPro" id="IPR018060">
    <property type="entry name" value="HTH_AraC"/>
</dbReference>
<dbReference type="Gene3D" id="1.10.10.60">
    <property type="entry name" value="Homeodomain-like"/>
    <property type="match status" value="1"/>
</dbReference>
<dbReference type="PANTHER" id="PTHR43130:SF3">
    <property type="entry name" value="HTH-TYPE TRANSCRIPTIONAL REGULATOR RV1931C"/>
    <property type="match status" value="1"/>
</dbReference>
<name>A0A8I0HP05_9CORY</name>
<dbReference type="SMART" id="SM00342">
    <property type="entry name" value="HTH_ARAC"/>
    <property type="match status" value="1"/>
</dbReference>
<gene>
    <name evidence="4" type="ORF">H9627_04050</name>
</gene>
<reference evidence="4 5" key="1">
    <citation type="submission" date="2020-08" db="EMBL/GenBank/DDBJ databases">
        <title>A Genomic Blueprint of the Chicken Gut Microbiome.</title>
        <authorList>
            <person name="Gilroy R."/>
            <person name="Ravi A."/>
            <person name="Getino M."/>
            <person name="Pursley I."/>
            <person name="Horton D.L."/>
            <person name="Alikhan N.-F."/>
            <person name="Baker D."/>
            <person name="Gharbi K."/>
            <person name="Hall N."/>
            <person name="Watson M."/>
            <person name="Adriaenssens E.M."/>
            <person name="Foster-Nyarko E."/>
            <person name="Jarju S."/>
            <person name="Secka A."/>
            <person name="Antonio M."/>
            <person name="Oren A."/>
            <person name="Chaudhuri R."/>
            <person name="La Ragione R.M."/>
            <person name="Hildebrand F."/>
            <person name="Pallen M.J."/>
        </authorList>
    </citation>
    <scope>NUCLEOTIDE SEQUENCE [LARGE SCALE GENOMIC DNA]</scope>
    <source>
        <strain evidence="4 5">Sa1YVA5</strain>
    </source>
</reference>
<protein>
    <submittedName>
        <fullName evidence="4">DJ-1/PfpI family protein</fullName>
    </submittedName>
</protein>
<evidence type="ECO:0000256" key="1">
    <source>
        <dbReference type="ARBA" id="ARBA00023015"/>
    </source>
</evidence>
<evidence type="ECO:0000256" key="2">
    <source>
        <dbReference type="ARBA" id="ARBA00023163"/>
    </source>
</evidence>
<dbReference type="SUPFAM" id="SSF46689">
    <property type="entry name" value="Homeodomain-like"/>
    <property type="match status" value="2"/>
</dbReference>
<keyword evidence="2" id="KW-0804">Transcription</keyword>
<dbReference type="GO" id="GO:0003700">
    <property type="term" value="F:DNA-binding transcription factor activity"/>
    <property type="evidence" value="ECO:0007669"/>
    <property type="project" value="InterPro"/>
</dbReference>
<dbReference type="PANTHER" id="PTHR43130">
    <property type="entry name" value="ARAC-FAMILY TRANSCRIPTIONAL REGULATOR"/>
    <property type="match status" value="1"/>
</dbReference>
<accession>A0A8I0HP05</accession>
<dbReference type="InterPro" id="IPR002818">
    <property type="entry name" value="DJ-1/PfpI"/>
</dbReference>
<dbReference type="InterPro" id="IPR029062">
    <property type="entry name" value="Class_I_gatase-like"/>
</dbReference>
<dbReference type="Pfam" id="PF01965">
    <property type="entry name" value="DJ-1_PfpI"/>
    <property type="match status" value="1"/>
</dbReference>
<dbReference type="InterPro" id="IPR009057">
    <property type="entry name" value="Homeodomain-like_sf"/>
</dbReference>
<dbReference type="PROSITE" id="PS01124">
    <property type="entry name" value="HTH_ARAC_FAMILY_2"/>
    <property type="match status" value="1"/>
</dbReference>
<dbReference type="Pfam" id="PF12833">
    <property type="entry name" value="HTH_18"/>
    <property type="match status" value="1"/>
</dbReference>
<dbReference type="GO" id="GO:0043565">
    <property type="term" value="F:sequence-specific DNA binding"/>
    <property type="evidence" value="ECO:0007669"/>
    <property type="project" value="InterPro"/>
</dbReference>
<organism evidence="4 5">
    <name type="scientific">Corynebacterium gallinarum</name>
    <dbReference type="NCBI Taxonomy" id="2762214"/>
    <lineage>
        <taxon>Bacteria</taxon>
        <taxon>Bacillati</taxon>
        <taxon>Actinomycetota</taxon>
        <taxon>Actinomycetes</taxon>
        <taxon>Mycobacteriales</taxon>
        <taxon>Corynebacteriaceae</taxon>
        <taxon>Corynebacterium</taxon>
    </lineage>
</organism>
<evidence type="ECO:0000313" key="4">
    <source>
        <dbReference type="EMBL" id="MBD8029512.1"/>
    </source>
</evidence>
<feature type="domain" description="HTH araC/xylS-type" evidence="3">
    <location>
        <begin position="215"/>
        <end position="312"/>
    </location>
</feature>
<dbReference type="Gene3D" id="3.40.50.880">
    <property type="match status" value="1"/>
</dbReference>
<dbReference type="InterPro" id="IPR052158">
    <property type="entry name" value="INH-QAR"/>
</dbReference>
<proteinExistence type="predicted"/>
<sequence>MDQPMKKIALLIYDGVTMLDVSGPAETLSRADGYELTLLSPTGGSVTTAAGITLSETRPAAEVNPRDFNTVIIAGADELPMSPIPTSLLDATRHLADGPQRVASVCTGAFILAELGFLNGRRATTHWKNAQDLARRFPLVRVQPDTLHVHDGKYITSAGITAGIDLSLSLIEEDQGAEVARSIARDMVMFMHRPGGQSQFAAATHSPSVSNPILQTVLDTIRSQPGKQHTIASLAEDAAVSPRHLGRLFREELGTTPTSWLEQFRLSIAQQLILDGNTVTAAARKSGFPSDDSMRRAFERRLRSTPSEYRARFSSTFRSTA</sequence>
<dbReference type="SUPFAM" id="SSF52317">
    <property type="entry name" value="Class I glutamine amidotransferase-like"/>
    <property type="match status" value="1"/>
</dbReference>
<keyword evidence="5" id="KW-1185">Reference proteome</keyword>
<evidence type="ECO:0000259" key="3">
    <source>
        <dbReference type="PROSITE" id="PS01124"/>
    </source>
</evidence>
<dbReference type="CDD" id="cd03137">
    <property type="entry name" value="GATase1_AraC_1"/>
    <property type="match status" value="1"/>
</dbReference>
<evidence type="ECO:0000313" key="5">
    <source>
        <dbReference type="Proteomes" id="UP000650224"/>
    </source>
</evidence>
<comment type="caution">
    <text evidence="4">The sequence shown here is derived from an EMBL/GenBank/DDBJ whole genome shotgun (WGS) entry which is preliminary data.</text>
</comment>